<gene>
    <name evidence="1" type="ORF">mvi_20610</name>
</gene>
<evidence type="ECO:0000313" key="2">
    <source>
        <dbReference type="Proteomes" id="UP000663508"/>
    </source>
</evidence>
<accession>A0A8H9C6Q2</accession>
<dbReference type="KEGG" id="mind:mvi_20610"/>
<organism evidence="1 2">
    <name type="scientific">Methylobacterium indicum</name>
    <dbReference type="NCBI Taxonomy" id="1775910"/>
    <lineage>
        <taxon>Bacteria</taxon>
        <taxon>Pseudomonadati</taxon>
        <taxon>Pseudomonadota</taxon>
        <taxon>Alphaproteobacteria</taxon>
        <taxon>Hyphomicrobiales</taxon>
        <taxon>Methylobacteriaceae</taxon>
        <taxon>Methylobacterium</taxon>
    </lineage>
</organism>
<evidence type="ECO:0000313" key="1">
    <source>
        <dbReference type="EMBL" id="BCM83600.1"/>
    </source>
</evidence>
<name>A0A8H9C6Q2_9HYPH</name>
<reference evidence="1" key="1">
    <citation type="submission" date="2020-11" db="EMBL/GenBank/DDBJ databases">
        <title>Complete genome sequence of a novel pathogenic Methylobacterium strain isolated from rice in Vietnam.</title>
        <authorList>
            <person name="Lai K."/>
            <person name="Okazaki S."/>
            <person name="Higashi K."/>
            <person name="Mori H."/>
            <person name="Toyoda A."/>
            <person name="Kurokawa K."/>
        </authorList>
    </citation>
    <scope>NUCLEOTIDE SEQUENCE</scope>
    <source>
        <strain evidence="1">VL1</strain>
    </source>
</reference>
<sequence>MRLAEFNIAGRGLPAGSARGVQGTIGLVKNGVVVRMGGGVLRDMTRESARKFKGIIECEDLRGAPLFGLWIGSRLTVDYLDFVEEPINQPQVRPHVPGSLHFLDAAGFEVPQAQGVQRRYQPRFELMITAEGWEMRHDPWAASVKWSFPWEEV</sequence>
<protein>
    <submittedName>
        <fullName evidence="1">Uncharacterized protein</fullName>
    </submittedName>
</protein>
<proteinExistence type="predicted"/>
<dbReference type="Proteomes" id="UP000663508">
    <property type="component" value="Chromosome"/>
</dbReference>
<dbReference type="RefSeq" id="WP_207182618.1">
    <property type="nucleotide sequence ID" value="NZ_AP024145.1"/>
</dbReference>
<dbReference type="EMBL" id="AP024145">
    <property type="protein sequence ID" value="BCM83600.1"/>
    <property type="molecule type" value="Genomic_DNA"/>
</dbReference>
<dbReference type="AlphaFoldDB" id="A0A8H9C6Q2"/>